<proteinExistence type="predicted"/>
<sequence>MTTGEIEMGLMQWGGILSCERCVKNMLSTLWRLPEGEKQRVSSRRPNGSDRMTFALSGPREANLSRRAVIVGAVAGGTTLTAPAFSKQRLRTSQYHDGSLGVGFQHVHSPLTVAGYGQLVTSDGGAQIAGTGRTGSLIIGAARGEATNWFQPLLRNVRRGDARIFPATIKGYVPGQIVMVVGGRSQNSSRGNLIPADKQFLTVVTVDEDDSSLQFSTPLQADLNRRDSFVTCPTAPLSIASTVQNFRLGAFDAPEVVYSHSIQLAYVVSLRDAIIDGEAATGFVAFSDHVVYDNVAFSGYSGISCARGTRRVTWRDCSYAARANDAEGYCAFLEESPEHAVVENFYARGGQFKVTNNSDNDVQKNILVRGLDLDFDGTVTRGGKSFAVPGIEVAFAASGASSVLFEGGIIRTPGGDAVDANHSIPRCAAHVFASRRVRFNGLRFANLAPDAHAIAVDGTNCFEIEITNCQIVDGSGKGLCHPSVLTNMRPDSGGSTMREMRQLEVGLAEGRVYLTWHPQSAEIICEWPTGHSRTIAKLSSFRHYHHLVIDVVAGSAKTFRLLRGEFEIVDGQVRHAQSKQAVPEGFPLRAVRGQHGELKLVLGFADRSPWRGTVRYLLPAVDDGRKFSLI</sequence>
<reference evidence="1 2" key="1">
    <citation type="submission" date="2023-09" db="EMBL/GenBank/DDBJ databases">
        <authorList>
            <person name="Rey-Velasco X."/>
        </authorList>
    </citation>
    <scope>NUCLEOTIDE SEQUENCE [LARGE SCALE GENOMIC DNA]</scope>
    <source>
        <strain evidence="1 2">W311</strain>
    </source>
</reference>
<keyword evidence="2" id="KW-1185">Reference proteome</keyword>
<dbReference type="RefSeq" id="WP_313915591.1">
    <property type="nucleotide sequence ID" value="NZ_CP135076.1"/>
</dbReference>
<evidence type="ECO:0000313" key="2">
    <source>
        <dbReference type="Proteomes" id="UP001302249"/>
    </source>
</evidence>
<protein>
    <recommendedName>
        <fullName evidence="3">Right handed beta helix domain-containing protein</fullName>
    </recommendedName>
</protein>
<evidence type="ECO:0000313" key="1">
    <source>
        <dbReference type="EMBL" id="WNO53792.1"/>
    </source>
</evidence>
<dbReference type="Proteomes" id="UP001302249">
    <property type="component" value="Chromosome"/>
</dbReference>
<evidence type="ECO:0008006" key="3">
    <source>
        <dbReference type="Google" id="ProtNLM"/>
    </source>
</evidence>
<accession>A0ABZ0B995</accession>
<organism evidence="1 2">
    <name type="scientific">Stakelama saccharophila</name>
    <dbReference type="NCBI Taxonomy" id="3075605"/>
    <lineage>
        <taxon>Bacteria</taxon>
        <taxon>Pseudomonadati</taxon>
        <taxon>Pseudomonadota</taxon>
        <taxon>Alphaproteobacteria</taxon>
        <taxon>Sphingomonadales</taxon>
        <taxon>Sphingomonadaceae</taxon>
        <taxon>Stakelama</taxon>
    </lineage>
</organism>
<name>A0ABZ0B995_9SPHN</name>
<dbReference type="EMBL" id="CP135076">
    <property type="protein sequence ID" value="WNO53792.1"/>
    <property type="molecule type" value="Genomic_DNA"/>
</dbReference>
<gene>
    <name evidence="1" type="ORF">RPR59_00590</name>
</gene>